<dbReference type="PROSITE" id="PS00758">
    <property type="entry name" value="ARGE_DAPE_CPG2_1"/>
    <property type="match status" value="1"/>
</dbReference>
<reference evidence="10" key="1">
    <citation type="submission" date="2017-02" db="EMBL/GenBank/DDBJ databases">
        <authorList>
            <person name="Varghese N."/>
            <person name="Submissions S."/>
        </authorList>
    </citation>
    <scope>NUCLEOTIDE SEQUENCE [LARGE SCALE GENOMIC DNA]</scope>
    <source>
        <strain evidence="10">DSM 23966</strain>
    </source>
</reference>
<keyword evidence="6" id="KW-0464">Manganese</keyword>
<dbReference type="InterPro" id="IPR036264">
    <property type="entry name" value="Bact_exopeptidase_dim_dom"/>
</dbReference>
<evidence type="ECO:0000256" key="2">
    <source>
        <dbReference type="ARBA" id="ARBA00006153"/>
    </source>
</evidence>
<dbReference type="InterPro" id="IPR002933">
    <property type="entry name" value="Peptidase_M20"/>
</dbReference>
<accession>A0A1T4Y8S0</accession>
<keyword evidence="7" id="KW-0862">Zinc</keyword>
<keyword evidence="5" id="KW-0378">Hydrolase</keyword>
<comment type="cofactor">
    <cofactor evidence="7">
        <name>Zn(2+)</name>
        <dbReference type="ChEBI" id="CHEBI:29105"/>
    </cofactor>
    <text evidence="7">Binds 2 Zn(2+) ions per subunit.</text>
</comment>
<sequence>MINKQRLWARLMELSGIGKQESGGVTRFSFTREEREAKALVSSYMTEAGMTVREDAVGNLIGKKEGRQKNAPAVLMGSHIDTVPNGGMFDGALGVIAGIEVVHAMSERDIQPDHPIEVIAFTDEEGSRFGFGMIGSRAIAGTLTDKDLEQRDENGITIAEAMEESGLDPKLVADAAKDPADVKAYVELHIEQGRVLENHGLAAGTVSGIAGPLWMKWTITGEAGHAGATPMNMRKDPLMAASEIMQFIEGEAKKYPNLVATIGRIAVKPGGVNVIPSEATFTLDLRDIDEEIRQQAEEKMVAHAQQVCRDRGVEIEFETLQRVTPVPCSAVIRQTIQAACLKLGLKSFELPSGAGHDGMQFKDFCPIGMVFVRSQNGISHNPEEWSTKEDCGKGTEVLYETVLSLVSEV</sequence>
<dbReference type="CDD" id="cd03884">
    <property type="entry name" value="M20_bAS"/>
    <property type="match status" value="1"/>
</dbReference>
<protein>
    <submittedName>
        <fullName evidence="9">Allantoate deiminase</fullName>
    </submittedName>
</protein>
<dbReference type="PIRSF" id="PIRSF001235">
    <property type="entry name" value="Amidase_carbamoylase"/>
    <property type="match status" value="1"/>
</dbReference>
<dbReference type="SUPFAM" id="SSF55031">
    <property type="entry name" value="Bacterial exopeptidase dimerisation domain"/>
    <property type="match status" value="1"/>
</dbReference>
<evidence type="ECO:0000259" key="8">
    <source>
        <dbReference type="Pfam" id="PF07687"/>
    </source>
</evidence>
<dbReference type="Gene3D" id="3.40.630.10">
    <property type="entry name" value="Zn peptidases"/>
    <property type="match status" value="1"/>
</dbReference>
<feature type="binding site" evidence="7">
    <location>
        <position position="90"/>
    </location>
    <ligand>
        <name>Zn(2+)</name>
        <dbReference type="ChEBI" id="CHEBI:29105"/>
        <label>2</label>
    </ligand>
</feature>
<gene>
    <name evidence="9" type="ORF">SAMN04244570_2013</name>
</gene>
<organism evidence="9 10">
    <name type="scientific">Sporosarcina newyorkensis</name>
    <dbReference type="NCBI Taxonomy" id="759851"/>
    <lineage>
        <taxon>Bacteria</taxon>
        <taxon>Bacillati</taxon>
        <taxon>Bacillota</taxon>
        <taxon>Bacilli</taxon>
        <taxon>Bacillales</taxon>
        <taxon>Caryophanaceae</taxon>
        <taxon>Sporosarcina</taxon>
    </lineage>
</organism>
<dbReference type="SUPFAM" id="SSF53187">
    <property type="entry name" value="Zn-dependent exopeptidases"/>
    <property type="match status" value="1"/>
</dbReference>
<dbReference type="GO" id="GO:0046872">
    <property type="term" value="F:metal ion binding"/>
    <property type="evidence" value="ECO:0007669"/>
    <property type="project" value="UniProtKB-KW"/>
</dbReference>
<dbReference type="Proteomes" id="UP000190042">
    <property type="component" value="Unassembled WGS sequence"/>
</dbReference>
<feature type="binding site" evidence="7">
    <location>
        <position position="90"/>
    </location>
    <ligand>
        <name>Zn(2+)</name>
        <dbReference type="ChEBI" id="CHEBI:29105"/>
        <label>1</label>
    </ligand>
</feature>
<dbReference type="Pfam" id="PF07687">
    <property type="entry name" value="M20_dimer"/>
    <property type="match status" value="1"/>
</dbReference>
<evidence type="ECO:0000256" key="5">
    <source>
        <dbReference type="ARBA" id="ARBA00022801"/>
    </source>
</evidence>
<feature type="domain" description="Peptidase M20 dimerisation" evidence="8">
    <location>
        <begin position="211"/>
        <end position="308"/>
    </location>
</feature>
<name>A0A1T4Y8S0_9BACL</name>
<dbReference type="RefSeq" id="WP_078817525.1">
    <property type="nucleotide sequence ID" value="NZ_FUYJ01000003.1"/>
</dbReference>
<dbReference type="NCBIfam" id="TIGR01879">
    <property type="entry name" value="hydantase"/>
    <property type="match status" value="1"/>
</dbReference>
<dbReference type="InterPro" id="IPR001261">
    <property type="entry name" value="ArgE/DapE_CS"/>
</dbReference>
<dbReference type="Gene3D" id="3.30.70.360">
    <property type="match status" value="1"/>
</dbReference>
<dbReference type="PANTHER" id="PTHR32494">
    <property type="entry name" value="ALLANTOATE DEIMINASE-RELATED"/>
    <property type="match status" value="1"/>
</dbReference>
<evidence type="ECO:0000313" key="10">
    <source>
        <dbReference type="Proteomes" id="UP000190042"/>
    </source>
</evidence>
<evidence type="ECO:0000313" key="9">
    <source>
        <dbReference type="EMBL" id="SKA98179.1"/>
    </source>
</evidence>
<keyword evidence="10" id="KW-1185">Reference proteome</keyword>
<proteinExistence type="inferred from homology"/>
<feature type="binding site" evidence="7">
    <location>
        <position position="79"/>
    </location>
    <ligand>
        <name>Zn(2+)</name>
        <dbReference type="ChEBI" id="CHEBI:29105"/>
        <label>1</label>
    </ligand>
</feature>
<evidence type="ECO:0000256" key="7">
    <source>
        <dbReference type="PIRSR" id="PIRSR001235-1"/>
    </source>
</evidence>
<evidence type="ECO:0000256" key="3">
    <source>
        <dbReference type="ARBA" id="ARBA00011738"/>
    </source>
</evidence>
<dbReference type="EMBL" id="FUYJ01000003">
    <property type="protein sequence ID" value="SKA98179.1"/>
    <property type="molecule type" value="Genomic_DNA"/>
</dbReference>
<comment type="similarity">
    <text evidence="2">Belongs to the peptidase M20 family.</text>
</comment>
<dbReference type="Pfam" id="PF01546">
    <property type="entry name" value="Peptidase_M20"/>
    <property type="match status" value="1"/>
</dbReference>
<dbReference type="InterPro" id="IPR010158">
    <property type="entry name" value="Amidase_Cbmase"/>
</dbReference>
<dbReference type="NCBIfam" id="NF006771">
    <property type="entry name" value="PRK09290.1-5"/>
    <property type="match status" value="1"/>
</dbReference>
<evidence type="ECO:0000256" key="6">
    <source>
        <dbReference type="ARBA" id="ARBA00023211"/>
    </source>
</evidence>
<feature type="binding site" evidence="7">
    <location>
        <position position="380"/>
    </location>
    <ligand>
        <name>Zn(2+)</name>
        <dbReference type="ChEBI" id="CHEBI:29105"/>
        <label>2</label>
    </ligand>
</feature>
<dbReference type="AlphaFoldDB" id="A0A1T4Y8S0"/>
<feature type="binding site" evidence="7">
    <location>
        <position position="189"/>
    </location>
    <ligand>
        <name>Zn(2+)</name>
        <dbReference type="ChEBI" id="CHEBI:29105"/>
        <label>1</label>
    </ligand>
</feature>
<comment type="cofactor">
    <cofactor evidence="1">
        <name>Mn(2+)</name>
        <dbReference type="ChEBI" id="CHEBI:29035"/>
    </cofactor>
</comment>
<dbReference type="PANTHER" id="PTHR32494:SF19">
    <property type="entry name" value="ALLANTOATE DEIMINASE-RELATED"/>
    <property type="match status" value="1"/>
</dbReference>
<dbReference type="InterPro" id="IPR011650">
    <property type="entry name" value="Peptidase_M20_dimer"/>
</dbReference>
<dbReference type="GO" id="GO:0016813">
    <property type="term" value="F:hydrolase activity, acting on carbon-nitrogen (but not peptide) bonds, in linear amidines"/>
    <property type="evidence" value="ECO:0007669"/>
    <property type="project" value="InterPro"/>
</dbReference>
<evidence type="ECO:0000256" key="1">
    <source>
        <dbReference type="ARBA" id="ARBA00001936"/>
    </source>
</evidence>
<evidence type="ECO:0000256" key="4">
    <source>
        <dbReference type="ARBA" id="ARBA00022723"/>
    </source>
</evidence>
<comment type="subunit">
    <text evidence="3">Homodimer.</text>
</comment>
<keyword evidence="4 7" id="KW-0479">Metal-binding</keyword>
<feature type="binding site" evidence="7">
    <location>
        <position position="125"/>
    </location>
    <ligand>
        <name>Zn(2+)</name>
        <dbReference type="ChEBI" id="CHEBI:29105"/>
        <label>2</label>
    </ligand>
</feature>